<dbReference type="PROSITE" id="PS50893">
    <property type="entry name" value="ABC_TRANSPORTER_2"/>
    <property type="match status" value="1"/>
</dbReference>
<dbReference type="InterPro" id="IPR030660">
    <property type="entry name" value="ABC_branched_ATPase_LivF/BraG"/>
</dbReference>
<dbReference type="InterPro" id="IPR052156">
    <property type="entry name" value="BCAA_Transport_ATP-bd_LivF"/>
</dbReference>
<keyword evidence="5" id="KW-0029">Amino-acid transport</keyword>
<dbReference type="SMART" id="SM00382">
    <property type="entry name" value="AAA"/>
    <property type="match status" value="1"/>
</dbReference>
<dbReference type="Pfam" id="PF00005">
    <property type="entry name" value="ABC_tran"/>
    <property type="match status" value="1"/>
</dbReference>
<keyword evidence="3" id="KW-0547">Nucleotide-binding</keyword>
<dbReference type="InterPro" id="IPR003593">
    <property type="entry name" value="AAA+_ATPase"/>
</dbReference>
<dbReference type="Proteomes" id="UP001596549">
    <property type="component" value="Unassembled WGS sequence"/>
</dbReference>
<dbReference type="InterPro" id="IPR027417">
    <property type="entry name" value="P-loop_NTPase"/>
</dbReference>
<dbReference type="CDD" id="cd03224">
    <property type="entry name" value="ABC_TM1139_LivF_branched"/>
    <property type="match status" value="1"/>
</dbReference>
<dbReference type="SUPFAM" id="SSF52540">
    <property type="entry name" value="P-loop containing nucleoside triphosphate hydrolases"/>
    <property type="match status" value="1"/>
</dbReference>
<keyword evidence="8" id="KW-1185">Reference proteome</keyword>
<dbReference type="PANTHER" id="PTHR43820:SF4">
    <property type="entry name" value="HIGH-AFFINITY BRANCHED-CHAIN AMINO ACID TRANSPORT ATP-BINDING PROTEIN LIVF"/>
    <property type="match status" value="1"/>
</dbReference>
<evidence type="ECO:0000256" key="4">
    <source>
        <dbReference type="ARBA" id="ARBA00022840"/>
    </source>
</evidence>
<comment type="similarity">
    <text evidence="1">Belongs to the ABC transporter superfamily.</text>
</comment>
<protein>
    <submittedName>
        <fullName evidence="7">ABC transporter ATP-binding protein</fullName>
    </submittedName>
</protein>
<dbReference type="InterPro" id="IPR003439">
    <property type="entry name" value="ABC_transporter-like_ATP-bd"/>
</dbReference>
<name>A0ABW2NUS0_9BACL</name>
<evidence type="ECO:0000313" key="7">
    <source>
        <dbReference type="EMBL" id="MFC7373595.1"/>
    </source>
</evidence>
<evidence type="ECO:0000256" key="2">
    <source>
        <dbReference type="ARBA" id="ARBA00022448"/>
    </source>
</evidence>
<proteinExistence type="inferred from homology"/>
<feature type="domain" description="ABC transporter" evidence="6">
    <location>
        <begin position="4"/>
        <end position="234"/>
    </location>
</feature>
<dbReference type="PROSITE" id="PS00211">
    <property type="entry name" value="ABC_TRANSPORTER_1"/>
    <property type="match status" value="1"/>
</dbReference>
<dbReference type="GO" id="GO:0005524">
    <property type="term" value="F:ATP binding"/>
    <property type="evidence" value="ECO:0007669"/>
    <property type="project" value="UniProtKB-KW"/>
</dbReference>
<sequence>MSILELKDIQTYYGGIHALKGISLTVNKGEIVTLIGSNGAGKSTTLKTICGQVQPKSGSVLFNGKNIASQPAHVTAKTGLAHVPEGRRIFPRLTVKENLEMGAFSVNDKKLVQQRMEKVFHYFPRVKERLSQKGGTMSGGEQQMLAIGRALMSQPDLLLLDEPSMGLAPVIVEQIFDIITELNKEGMTILLVEQNAFQALQVAHRGYVIQTGEIVMSGLGSDLITNEQVREAYLA</sequence>
<evidence type="ECO:0000256" key="3">
    <source>
        <dbReference type="ARBA" id="ARBA00022741"/>
    </source>
</evidence>
<keyword evidence="2" id="KW-0813">Transport</keyword>
<gene>
    <name evidence="7" type="ORF">ACFQPF_18280</name>
</gene>
<dbReference type="PANTHER" id="PTHR43820">
    <property type="entry name" value="HIGH-AFFINITY BRANCHED-CHAIN AMINO ACID TRANSPORT ATP-BINDING PROTEIN LIVF"/>
    <property type="match status" value="1"/>
</dbReference>
<keyword evidence="4 7" id="KW-0067">ATP-binding</keyword>
<comment type="caution">
    <text evidence="7">The sequence shown here is derived from an EMBL/GenBank/DDBJ whole genome shotgun (WGS) entry which is preliminary data.</text>
</comment>
<dbReference type="EMBL" id="JBHTCP010000052">
    <property type="protein sequence ID" value="MFC7373595.1"/>
    <property type="molecule type" value="Genomic_DNA"/>
</dbReference>
<dbReference type="PIRSF" id="PIRSF039137">
    <property type="entry name" value="ABC_branched_ATPase"/>
    <property type="match status" value="1"/>
</dbReference>
<evidence type="ECO:0000313" key="8">
    <source>
        <dbReference type="Proteomes" id="UP001596549"/>
    </source>
</evidence>
<dbReference type="Gene3D" id="3.40.50.300">
    <property type="entry name" value="P-loop containing nucleotide triphosphate hydrolases"/>
    <property type="match status" value="1"/>
</dbReference>
<evidence type="ECO:0000256" key="5">
    <source>
        <dbReference type="ARBA" id="ARBA00022970"/>
    </source>
</evidence>
<dbReference type="InterPro" id="IPR017871">
    <property type="entry name" value="ABC_transporter-like_CS"/>
</dbReference>
<dbReference type="RefSeq" id="WP_379751672.1">
    <property type="nucleotide sequence ID" value="NZ_JBHTCP010000052.1"/>
</dbReference>
<reference evidence="8" key="1">
    <citation type="journal article" date="2019" name="Int. J. Syst. Evol. Microbiol.">
        <title>The Global Catalogue of Microorganisms (GCM) 10K type strain sequencing project: providing services to taxonomists for standard genome sequencing and annotation.</title>
        <authorList>
            <consortium name="The Broad Institute Genomics Platform"/>
            <consortium name="The Broad Institute Genome Sequencing Center for Infectious Disease"/>
            <person name="Wu L."/>
            <person name="Ma J."/>
        </authorList>
    </citation>
    <scope>NUCLEOTIDE SEQUENCE [LARGE SCALE GENOMIC DNA]</scope>
    <source>
        <strain evidence="8">NBRC 106396</strain>
    </source>
</reference>
<evidence type="ECO:0000259" key="6">
    <source>
        <dbReference type="PROSITE" id="PS50893"/>
    </source>
</evidence>
<accession>A0ABW2NUS0</accession>
<organism evidence="7 8">
    <name type="scientific">Fictibacillus iocasae</name>
    <dbReference type="NCBI Taxonomy" id="2715437"/>
    <lineage>
        <taxon>Bacteria</taxon>
        <taxon>Bacillati</taxon>
        <taxon>Bacillota</taxon>
        <taxon>Bacilli</taxon>
        <taxon>Bacillales</taxon>
        <taxon>Fictibacillaceae</taxon>
        <taxon>Fictibacillus</taxon>
    </lineage>
</organism>
<evidence type="ECO:0000256" key="1">
    <source>
        <dbReference type="ARBA" id="ARBA00005417"/>
    </source>
</evidence>